<keyword evidence="5 7" id="KW-1133">Transmembrane helix</keyword>
<dbReference type="Pfam" id="PF00860">
    <property type="entry name" value="Xan_ur_permease"/>
    <property type="match status" value="1"/>
</dbReference>
<dbReference type="PANTHER" id="PTHR42810">
    <property type="entry name" value="PURINE PERMEASE C1399.01C-RELATED"/>
    <property type="match status" value="1"/>
</dbReference>
<name>A5D3X1_PELTS</name>
<dbReference type="STRING" id="370438.PTH_0868"/>
<feature type="transmembrane region" description="Helical" evidence="7">
    <location>
        <begin position="254"/>
        <end position="275"/>
    </location>
</feature>
<feature type="transmembrane region" description="Helical" evidence="7">
    <location>
        <begin position="327"/>
        <end position="354"/>
    </location>
</feature>
<dbReference type="GO" id="GO:0005886">
    <property type="term" value="C:plasma membrane"/>
    <property type="evidence" value="ECO:0007669"/>
    <property type="project" value="TreeGrafter"/>
</dbReference>
<feature type="transmembrane region" description="Helical" evidence="7">
    <location>
        <begin position="145"/>
        <end position="167"/>
    </location>
</feature>
<dbReference type="AlphaFoldDB" id="A5D3X1"/>
<dbReference type="InterPro" id="IPR006043">
    <property type="entry name" value="NCS2"/>
</dbReference>
<evidence type="ECO:0000256" key="3">
    <source>
        <dbReference type="ARBA" id="ARBA00022448"/>
    </source>
</evidence>
<evidence type="ECO:0000256" key="1">
    <source>
        <dbReference type="ARBA" id="ARBA00004141"/>
    </source>
</evidence>
<feature type="transmembrane region" description="Helical" evidence="7">
    <location>
        <begin position="121"/>
        <end position="139"/>
    </location>
</feature>
<feature type="transmembrane region" description="Helical" evidence="7">
    <location>
        <begin position="295"/>
        <end position="315"/>
    </location>
</feature>
<proteinExistence type="inferred from homology"/>
<gene>
    <name evidence="8" type="primary">UraA</name>
    <name evidence="8" type="ordered locus">PTH_0868</name>
</gene>
<feature type="transmembrane region" description="Helical" evidence="7">
    <location>
        <begin position="390"/>
        <end position="414"/>
    </location>
</feature>
<dbReference type="NCBIfam" id="NF037981">
    <property type="entry name" value="NCS2_1"/>
    <property type="match status" value="1"/>
</dbReference>
<evidence type="ECO:0000313" key="8">
    <source>
        <dbReference type="EMBL" id="BAF59049.1"/>
    </source>
</evidence>
<dbReference type="EMBL" id="AP009389">
    <property type="protein sequence ID" value="BAF59049.1"/>
    <property type="molecule type" value="Genomic_DNA"/>
</dbReference>
<evidence type="ECO:0000256" key="5">
    <source>
        <dbReference type="ARBA" id="ARBA00022989"/>
    </source>
</evidence>
<evidence type="ECO:0000256" key="2">
    <source>
        <dbReference type="ARBA" id="ARBA00008821"/>
    </source>
</evidence>
<organism evidence="8 9">
    <name type="scientific">Pelotomaculum thermopropionicum (strain DSM 13744 / JCM 10971 / SI)</name>
    <dbReference type="NCBI Taxonomy" id="370438"/>
    <lineage>
        <taxon>Bacteria</taxon>
        <taxon>Bacillati</taxon>
        <taxon>Bacillota</taxon>
        <taxon>Clostridia</taxon>
        <taxon>Eubacteriales</taxon>
        <taxon>Desulfotomaculaceae</taxon>
        <taxon>Pelotomaculum</taxon>
    </lineage>
</organism>
<keyword evidence="4 7" id="KW-0812">Transmembrane</keyword>
<protein>
    <submittedName>
        <fullName evidence="8">Xanthine/uracil permeases</fullName>
    </submittedName>
</protein>
<feature type="transmembrane region" description="Helical" evidence="7">
    <location>
        <begin position="420"/>
        <end position="441"/>
    </location>
</feature>
<comment type="subcellular location">
    <subcellularLocation>
        <location evidence="1">Membrane</location>
        <topology evidence="1">Multi-pass membrane protein</topology>
    </subcellularLocation>
</comment>
<feature type="transmembrane region" description="Helical" evidence="7">
    <location>
        <begin position="179"/>
        <end position="197"/>
    </location>
</feature>
<dbReference type="Proteomes" id="UP000006556">
    <property type="component" value="Chromosome"/>
</dbReference>
<evidence type="ECO:0000256" key="7">
    <source>
        <dbReference type="SAM" id="Phobius"/>
    </source>
</evidence>
<feature type="transmembrane region" description="Helical" evidence="7">
    <location>
        <begin position="209"/>
        <end position="233"/>
    </location>
</feature>
<evidence type="ECO:0000256" key="4">
    <source>
        <dbReference type="ARBA" id="ARBA00022692"/>
    </source>
</evidence>
<dbReference type="GO" id="GO:0042907">
    <property type="term" value="F:xanthine transmembrane transporter activity"/>
    <property type="evidence" value="ECO:0007669"/>
    <property type="project" value="TreeGrafter"/>
</dbReference>
<comment type="similarity">
    <text evidence="2">Belongs to the nucleobase:cation symporter-2 (NCS2) (TC 2.A.40) family.</text>
</comment>
<dbReference type="eggNOG" id="COG2233">
    <property type="taxonomic scope" value="Bacteria"/>
</dbReference>
<feature type="transmembrane region" description="Helical" evidence="7">
    <location>
        <begin position="33"/>
        <end position="54"/>
    </location>
</feature>
<evidence type="ECO:0000313" key="9">
    <source>
        <dbReference type="Proteomes" id="UP000006556"/>
    </source>
</evidence>
<evidence type="ECO:0000256" key="6">
    <source>
        <dbReference type="ARBA" id="ARBA00023136"/>
    </source>
</evidence>
<keyword evidence="3" id="KW-0813">Transport</keyword>
<dbReference type="KEGG" id="pth:PTH_0868"/>
<reference evidence="9" key="1">
    <citation type="journal article" date="2008" name="Genome Res.">
        <title>The genome of Pelotomaculum thermopropionicum reveals niche-associated evolution in anaerobic microbiota.</title>
        <authorList>
            <person name="Kosaka T."/>
            <person name="Kato S."/>
            <person name="Shimoyama T."/>
            <person name="Ishii S."/>
            <person name="Abe T."/>
            <person name="Watanabe K."/>
        </authorList>
    </citation>
    <scope>NUCLEOTIDE SEQUENCE [LARGE SCALE GENOMIC DNA]</scope>
    <source>
        <strain evidence="9">DSM 13744 / JCM 10971 / SI</strain>
    </source>
</reference>
<dbReference type="HOGENOM" id="CLU_017959_0_0_9"/>
<accession>A5D3X1</accession>
<keyword evidence="9" id="KW-1185">Reference proteome</keyword>
<keyword evidence="6 7" id="KW-0472">Membrane</keyword>
<feature type="transmembrane region" description="Helical" evidence="7">
    <location>
        <begin position="92"/>
        <end position="109"/>
    </location>
</feature>
<dbReference type="PANTHER" id="PTHR42810:SF1">
    <property type="entry name" value="PURINE PERMEASE YWDJ-RELATED"/>
    <property type="match status" value="1"/>
</dbReference>
<feature type="transmembrane region" description="Helical" evidence="7">
    <location>
        <begin position="360"/>
        <end position="378"/>
    </location>
</feature>
<sequence length="448" mass="46442">MADKNAPAFEGSLLYGLDEVPPFGQTLAYSVQWLSFTLANSAVVPIVVGNALGLDQAGTAALAQRTFFFQALASLLQVTLGHRLPIIEGPSGMWWGIFITLAAMAPALGKPLETLRTDLELGVMAAGLVLLAAGLAGLVGKALKLFTPAVTGSVLLLLGLQLSGTFVRGMLGIGANGGIDLKSAMVSAFVVAVVVLINLKAKGFLKSIAILIGTAAGWIIAALAGVTSGVHWTHRTAVAIPQLFAWGLPTFDPGVVLTSILTGLLVLSNLVASILAMERVLGAELPQRTYDRGVALTGFSDILAGLGATVGFVPYSAGAGMVSMTRVAARLPFIVFSFALMALGLLPPVASFLASIPEPVGYSVLLASFCQMVGFGLKDYARLKFDSRDCFVVGLPLLFGTGIMFLPAGAFAGVPALARYILGNGFIAGMLLCMLLDHLLLPKNGSRV</sequence>